<keyword evidence="2" id="KW-1185">Reference proteome</keyword>
<proteinExistence type="predicted"/>
<comment type="caution">
    <text evidence="1">The sequence shown here is derived from an EMBL/GenBank/DDBJ whole genome shotgun (WGS) entry which is preliminary data.</text>
</comment>
<reference evidence="1 2" key="1">
    <citation type="journal article" date="2019" name="Int. J. Syst. Evol. Microbiol.">
        <title>The Global Catalogue of Microorganisms (GCM) 10K type strain sequencing project: providing services to taxonomists for standard genome sequencing and annotation.</title>
        <authorList>
            <consortium name="The Broad Institute Genomics Platform"/>
            <consortium name="The Broad Institute Genome Sequencing Center for Infectious Disease"/>
            <person name="Wu L."/>
            <person name="Ma J."/>
        </authorList>
    </citation>
    <scope>NUCLEOTIDE SEQUENCE [LARGE SCALE GENOMIC DNA]</scope>
    <source>
        <strain evidence="1 2">JCM 13581</strain>
    </source>
</reference>
<dbReference type="EMBL" id="BAAAMJ010000032">
    <property type="protein sequence ID" value="GAA1922460.1"/>
    <property type="molecule type" value="Genomic_DNA"/>
</dbReference>
<dbReference type="Proteomes" id="UP001501303">
    <property type="component" value="Unassembled WGS sequence"/>
</dbReference>
<gene>
    <name evidence="1" type="ORF">GCM10009716_33730</name>
</gene>
<protein>
    <recommendedName>
        <fullName evidence="3">DUF3558 domain-containing protein</fullName>
    </recommendedName>
</protein>
<evidence type="ECO:0000313" key="1">
    <source>
        <dbReference type="EMBL" id="GAA1922460.1"/>
    </source>
</evidence>
<evidence type="ECO:0000313" key="2">
    <source>
        <dbReference type="Proteomes" id="UP001501303"/>
    </source>
</evidence>
<name>A0ABN2PLP9_9ACTN</name>
<evidence type="ECO:0008006" key="3">
    <source>
        <dbReference type="Google" id="ProtNLM"/>
    </source>
</evidence>
<sequence>MSIRSVTAIGLLALVLAGCQSTQGREVPDSLCGTHVTSDLTADLIPPGEIAEDLRERQGWPKTVCRVLVDGVVVLYIEMQMQTTPLDPMELATEHWQMMFGDPRRLDIGDSAVVGDHGIAVLAACPGYKEGASYSVDILVKNRDPDDVDSNRVALEAFAREYFPQSRQDAGC</sequence>
<organism evidence="1 2">
    <name type="scientific">Streptomyces sodiiphilus</name>
    <dbReference type="NCBI Taxonomy" id="226217"/>
    <lineage>
        <taxon>Bacteria</taxon>
        <taxon>Bacillati</taxon>
        <taxon>Actinomycetota</taxon>
        <taxon>Actinomycetes</taxon>
        <taxon>Kitasatosporales</taxon>
        <taxon>Streptomycetaceae</taxon>
        <taxon>Streptomyces</taxon>
    </lineage>
</organism>
<dbReference type="PROSITE" id="PS51257">
    <property type="entry name" value="PROKAR_LIPOPROTEIN"/>
    <property type="match status" value="1"/>
</dbReference>
<accession>A0ABN2PLP9</accession>